<evidence type="ECO:0000256" key="4">
    <source>
        <dbReference type="ARBA" id="ARBA00023014"/>
    </source>
</evidence>
<accession>Q24N27</accession>
<dbReference type="EMBL" id="AP008230">
    <property type="protein sequence ID" value="BAE86565.1"/>
    <property type="molecule type" value="Genomic_DNA"/>
</dbReference>
<evidence type="ECO:0000256" key="3">
    <source>
        <dbReference type="ARBA" id="ARBA00023004"/>
    </source>
</evidence>
<name>Q24N27_DESHY</name>
<dbReference type="HOGENOM" id="CLU_1967007_0_0_9"/>
<evidence type="ECO:0000313" key="6">
    <source>
        <dbReference type="EMBL" id="BAE86565.1"/>
    </source>
</evidence>
<proteinExistence type="predicted"/>
<organism evidence="6 7">
    <name type="scientific">Desulfitobacterium hafniense (strain Y51)</name>
    <dbReference type="NCBI Taxonomy" id="138119"/>
    <lineage>
        <taxon>Bacteria</taxon>
        <taxon>Bacillati</taxon>
        <taxon>Bacillota</taxon>
        <taxon>Clostridia</taxon>
        <taxon>Eubacteriales</taxon>
        <taxon>Desulfitobacteriaceae</taxon>
        <taxon>Desulfitobacterium</taxon>
    </lineage>
</organism>
<dbReference type="GO" id="GO:0046872">
    <property type="term" value="F:metal ion binding"/>
    <property type="evidence" value="ECO:0007669"/>
    <property type="project" value="UniProtKB-KW"/>
</dbReference>
<keyword evidence="3" id="KW-0408">Iron</keyword>
<dbReference type="AlphaFoldDB" id="Q24N27"/>
<gene>
    <name evidence="6" type="ordered locus">DSY4776</name>
</gene>
<evidence type="ECO:0000313" key="7">
    <source>
        <dbReference type="Proteomes" id="UP000001946"/>
    </source>
</evidence>
<dbReference type="eggNOG" id="COG0535">
    <property type="taxonomic scope" value="Bacteria"/>
</dbReference>
<dbReference type="Gene3D" id="3.20.20.70">
    <property type="entry name" value="Aldolase class I"/>
    <property type="match status" value="1"/>
</dbReference>
<sequence>MNKGEKAMAIVYTLGRGLYVNMTNRCTCNCTFCLRSKIDHVGSAETLWLEHEPVKEKILTDILEYDLTEFEEIVFCGYGEPTCRLDDMLWVCKRLKKYTNLPLRINTNRHASILAGRGCCSVIQRAF</sequence>
<dbReference type="GO" id="GO:0051536">
    <property type="term" value="F:iron-sulfur cluster binding"/>
    <property type="evidence" value="ECO:0007669"/>
    <property type="project" value="UniProtKB-KW"/>
</dbReference>
<keyword evidence="2" id="KW-0479">Metal-binding</keyword>
<evidence type="ECO:0000259" key="5">
    <source>
        <dbReference type="Pfam" id="PF04055"/>
    </source>
</evidence>
<dbReference type="SUPFAM" id="SSF102114">
    <property type="entry name" value="Radical SAM enzymes"/>
    <property type="match status" value="1"/>
</dbReference>
<keyword evidence="1" id="KW-0949">S-adenosyl-L-methionine</keyword>
<dbReference type="STRING" id="138119.DSY4776"/>
<dbReference type="InterPro" id="IPR013785">
    <property type="entry name" value="Aldolase_TIM"/>
</dbReference>
<dbReference type="Proteomes" id="UP000001946">
    <property type="component" value="Chromosome"/>
</dbReference>
<keyword evidence="4" id="KW-0411">Iron-sulfur</keyword>
<dbReference type="Pfam" id="PF04055">
    <property type="entry name" value="Radical_SAM"/>
    <property type="match status" value="1"/>
</dbReference>
<dbReference type="KEGG" id="dsy:DSY4776"/>
<feature type="domain" description="Radical SAM core" evidence="5">
    <location>
        <begin position="20"/>
        <end position="108"/>
    </location>
</feature>
<dbReference type="InterPro" id="IPR058240">
    <property type="entry name" value="rSAM_sf"/>
</dbReference>
<evidence type="ECO:0000256" key="2">
    <source>
        <dbReference type="ARBA" id="ARBA00022723"/>
    </source>
</evidence>
<dbReference type="SFLD" id="SFLDS00029">
    <property type="entry name" value="Radical_SAM"/>
    <property type="match status" value="1"/>
</dbReference>
<protein>
    <recommendedName>
        <fullName evidence="5">Radical SAM core domain-containing protein</fullName>
    </recommendedName>
</protein>
<keyword evidence="7" id="KW-1185">Reference proteome</keyword>
<evidence type="ECO:0000256" key="1">
    <source>
        <dbReference type="ARBA" id="ARBA00022691"/>
    </source>
</evidence>
<dbReference type="GO" id="GO:0003824">
    <property type="term" value="F:catalytic activity"/>
    <property type="evidence" value="ECO:0007669"/>
    <property type="project" value="InterPro"/>
</dbReference>
<reference evidence="6 7" key="1">
    <citation type="journal article" date="2006" name="J. Bacteriol.">
        <title>Complete genome sequence of the dehalorespiring bacterium Desulfitobacterium hafniense Y51 and comparison with Dehalococcoides ethenogenes 195.</title>
        <authorList>
            <person name="Nonaka H."/>
            <person name="Keresztes G."/>
            <person name="Shinoda Y."/>
            <person name="Ikenaga Y."/>
            <person name="Abe M."/>
            <person name="Naito K."/>
            <person name="Inatomi K."/>
            <person name="Furukawa K."/>
            <person name="Inui M."/>
            <person name="Yukawa H."/>
        </authorList>
    </citation>
    <scope>NUCLEOTIDE SEQUENCE [LARGE SCALE GENOMIC DNA]</scope>
    <source>
        <strain evidence="6 7">Y51</strain>
    </source>
</reference>
<dbReference type="InterPro" id="IPR007197">
    <property type="entry name" value="rSAM"/>
</dbReference>